<dbReference type="Proteomes" id="UP000225448">
    <property type="component" value="Segment"/>
</dbReference>
<dbReference type="Pfam" id="PF25613">
    <property type="entry name" value="DUF7941"/>
    <property type="match status" value="1"/>
</dbReference>
<organism evidence="1 2">
    <name type="scientific">Pseudomonas phage Phabio</name>
    <dbReference type="NCBI Taxonomy" id="2006668"/>
    <lineage>
        <taxon>Viruses</taxon>
        <taxon>Duplodnaviria</taxon>
        <taxon>Heunggongvirae</taxon>
        <taxon>Uroviricota</taxon>
        <taxon>Caudoviricetes</taxon>
        <taxon>Chimalliviridae</taxon>
        <taxon>Phabiovirus</taxon>
        <taxon>Phabiovirus phabio</taxon>
    </lineage>
</organism>
<evidence type="ECO:0000313" key="2">
    <source>
        <dbReference type="Proteomes" id="UP000225448"/>
    </source>
</evidence>
<evidence type="ECO:0000313" key="1">
    <source>
        <dbReference type="EMBL" id="ARV76829.1"/>
    </source>
</evidence>
<name>A0A1Y0SZ88_9CAUD</name>
<keyword evidence="2" id="KW-1185">Reference proteome</keyword>
<protein>
    <submittedName>
        <fullName evidence="1">Virion structural protein</fullName>
    </submittedName>
</protein>
<dbReference type="InterPro" id="IPR057701">
    <property type="entry name" value="DUF7941"/>
</dbReference>
<sequence>MLINNIKAALVKSFNKANKLKPYLQLSEVVWVNVEIWLQGDCNSRATVVALDSNNDYEGRREIYFNRRDIGKDLIGQVIPGKRSDYTGLKSVIKALHDKCGIPLDVADFLDLPLPVSGPVTIQPTTICMAYLPTSSVTLNFAET</sequence>
<reference evidence="1 2" key="1">
    <citation type="submission" date="2017-05" db="EMBL/GenBank/DDBJ databases">
        <authorList>
            <person name="Song R."/>
            <person name="Chenine A.L."/>
            <person name="Ruprecht R.M."/>
        </authorList>
    </citation>
    <scope>NUCLEOTIDE SEQUENCE [LARGE SCALE GENOMIC DNA]</scope>
</reference>
<accession>A0A1Y0SZ88</accession>
<proteinExistence type="predicted"/>
<dbReference type="EMBL" id="MF042360">
    <property type="protein sequence ID" value="ARV76829.1"/>
    <property type="molecule type" value="Genomic_DNA"/>
</dbReference>
<gene>
    <name evidence="1" type="ORF">PHABIO_198</name>
</gene>